<dbReference type="InterPro" id="IPR011701">
    <property type="entry name" value="MFS"/>
</dbReference>
<evidence type="ECO:0000256" key="1">
    <source>
        <dbReference type="ARBA" id="ARBA00004141"/>
    </source>
</evidence>
<dbReference type="Gene3D" id="1.20.1250.20">
    <property type="entry name" value="MFS general substrate transporter like domains"/>
    <property type="match status" value="2"/>
</dbReference>
<dbReference type="SUPFAM" id="SSF103473">
    <property type="entry name" value="MFS general substrate transporter"/>
    <property type="match status" value="1"/>
</dbReference>
<dbReference type="GO" id="GO:0016020">
    <property type="term" value="C:membrane"/>
    <property type="evidence" value="ECO:0007669"/>
    <property type="project" value="UniProtKB-SubCell"/>
</dbReference>
<feature type="transmembrane region" description="Helical" evidence="5">
    <location>
        <begin position="73"/>
        <end position="94"/>
    </location>
</feature>
<feature type="domain" description="Major facilitator superfamily (MFS) profile" evidence="6">
    <location>
        <begin position="44"/>
        <end position="471"/>
    </location>
</feature>
<keyword evidence="4 5" id="KW-0472">Membrane</keyword>
<organism evidence="7 8">
    <name type="scientific">Aspergillus niger ATCC 13496</name>
    <dbReference type="NCBI Taxonomy" id="1353008"/>
    <lineage>
        <taxon>Eukaryota</taxon>
        <taxon>Fungi</taxon>
        <taxon>Dikarya</taxon>
        <taxon>Ascomycota</taxon>
        <taxon>Pezizomycotina</taxon>
        <taxon>Eurotiomycetes</taxon>
        <taxon>Eurotiomycetidae</taxon>
        <taxon>Eurotiales</taxon>
        <taxon>Aspergillaceae</taxon>
        <taxon>Aspergillus</taxon>
        <taxon>Aspergillus subgen. Circumdati</taxon>
    </lineage>
</organism>
<protein>
    <submittedName>
        <fullName evidence="7">MFS general substrate transporter</fullName>
    </submittedName>
</protein>
<evidence type="ECO:0000256" key="4">
    <source>
        <dbReference type="ARBA" id="ARBA00023136"/>
    </source>
</evidence>
<name>A0A370BKU9_ASPNG</name>
<dbReference type="GO" id="GO:0022857">
    <property type="term" value="F:transmembrane transporter activity"/>
    <property type="evidence" value="ECO:0007669"/>
    <property type="project" value="InterPro"/>
</dbReference>
<feature type="transmembrane region" description="Helical" evidence="5">
    <location>
        <begin position="127"/>
        <end position="144"/>
    </location>
</feature>
<accession>A0A370BKU9</accession>
<evidence type="ECO:0000259" key="6">
    <source>
        <dbReference type="PROSITE" id="PS50850"/>
    </source>
</evidence>
<dbReference type="EMBL" id="KZ851960">
    <property type="protein sequence ID" value="RDH14735.1"/>
    <property type="molecule type" value="Genomic_DNA"/>
</dbReference>
<dbReference type="InterPro" id="IPR051788">
    <property type="entry name" value="MFS_Transporter"/>
</dbReference>
<dbReference type="InterPro" id="IPR036259">
    <property type="entry name" value="MFS_trans_sf"/>
</dbReference>
<keyword evidence="3 5" id="KW-1133">Transmembrane helix</keyword>
<feature type="transmembrane region" description="Helical" evidence="5">
    <location>
        <begin position="352"/>
        <end position="373"/>
    </location>
</feature>
<dbReference type="PANTHER" id="PTHR23514">
    <property type="entry name" value="BYPASS OF STOP CODON PROTEIN 6"/>
    <property type="match status" value="1"/>
</dbReference>
<gene>
    <name evidence="7" type="ORF">M747DRAFT_326615</name>
</gene>
<feature type="transmembrane region" description="Helical" evidence="5">
    <location>
        <begin position="328"/>
        <end position="346"/>
    </location>
</feature>
<sequence>MASTTGCESISLTELGERPIPMVPEGPNNDASVTEAEAKVPYLKLIASGFSFFVAGVNDGSLGSLLPYVLETYHVSTGLVIIVYVTTLVGWLVAALTNSTACQYLGLGAMLALGAALQVLAHVLRVWLPPFPLYAITFFLASLGQAFNDTHANTYVAAVKAAHRWLGFIHAMYMAGCLVGPLVATAVASANRQSQWNLFYIFPLGLGLINLILILIAFRDSMSVQHSSEAPQSDDPQPSSQDARSTRAVREIKDTLRVPAVWLTSLYFFFFLGAAITAGGWIVEYLVRVRHGDVHQMGYIPTGFYGGAFLGQLVLAEPTYRLGERRMIFIYAALCAGLELVFWLVPNIGVEAMAICLLGFFSGPFFATGISVASKIFPANIRSSGIVFFSICLRAGADWRIALPRIDGNHLFPHRRQGPAAHVIGSAVCHGHQLAVGAQGAEAACRLIDKPESNCGFRIQFTSIEPALRFM</sequence>
<dbReference type="Pfam" id="PF07690">
    <property type="entry name" value="MFS_1"/>
    <property type="match status" value="1"/>
</dbReference>
<evidence type="ECO:0000256" key="5">
    <source>
        <dbReference type="SAM" id="Phobius"/>
    </source>
</evidence>
<feature type="transmembrane region" description="Helical" evidence="5">
    <location>
        <begin position="101"/>
        <end position="121"/>
    </location>
</feature>
<keyword evidence="2 5" id="KW-0812">Transmembrane</keyword>
<feature type="transmembrane region" description="Helical" evidence="5">
    <location>
        <begin position="165"/>
        <end position="187"/>
    </location>
</feature>
<comment type="subcellular location">
    <subcellularLocation>
        <location evidence="1">Membrane</location>
        <topology evidence="1">Multi-pass membrane protein</topology>
    </subcellularLocation>
</comment>
<dbReference type="VEuPathDB" id="FungiDB:M747DRAFT_326615"/>
<evidence type="ECO:0000313" key="8">
    <source>
        <dbReference type="Proteomes" id="UP000253845"/>
    </source>
</evidence>
<feature type="transmembrane region" description="Helical" evidence="5">
    <location>
        <begin position="199"/>
        <end position="218"/>
    </location>
</feature>
<proteinExistence type="predicted"/>
<dbReference type="Proteomes" id="UP000253845">
    <property type="component" value="Unassembled WGS sequence"/>
</dbReference>
<dbReference type="InterPro" id="IPR020846">
    <property type="entry name" value="MFS_dom"/>
</dbReference>
<evidence type="ECO:0000256" key="2">
    <source>
        <dbReference type="ARBA" id="ARBA00022692"/>
    </source>
</evidence>
<feature type="transmembrane region" description="Helical" evidence="5">
    <location>
        <begin position="260"/>
        <end position="283"/>
    </location>
</feature>
<evidence type="ECO:0000313" key="7">
    <source>
        <dbReference type="EMBL" id="RDH14735.1"/>
    </source>
</evidence>
<dbReference type="PROSITE" id="PS50850">
    <property type="entry name" value="MFS"/>
    <property type="match status" value="1"/>
</dbReference>
<evidence type="ECO:0000256" key="3">
    <source>
        <dbReference type="ARBA" id="ARBA00022989"/>
    </source>
</evidence>
<dbReference type="PANTHER" id="PTHR23514:SF16">
    <property type="entry name" value="TRANSPORTER, PUTATIVE (AFU_ORTHOLOGUE AFUA_2G17270)-RELATED"/>
    <property type="match status" value="1"/>
</dbReference>
<dbReference type="AlphaFoldDB" id="A0A370BKU9"/>
<reference evidence="7 8" key="1">
    <citation type="submission" date="2018-07" db="EMBL/GenBank/DDBJ databases">
        <title>Section-level genome sequencing of Aspergillus section Nigri to investigate inter- and intra-species variation.</title>
        <authorList>
            <consortium name="DOE Joint Genome Institute"/>
            <person name="Vesth T.C."/>
            <person name="Nybo J.L."/>
            <person name="Theobald S."/>
            <person name="Frisvad J.C."/>
            <person name="Larsen T.O."/>
            <person name="Nielsen K.F."/>
            <person name="Hoof J.B."/>
            <person name="Brandl J."/>
            <person name="Salamov A."/>
            <person name="Riley R."/>
            <person name="Gladden J.M."/>
            <person name="Phatale P."/>
            <person name="Nielsen M.T."/>
            <person name="Lyhne E.K."/>
            <person name="Kogle M.E."/>
            <person name="Strasser K."/>
            <person name="McDonnell E."/>
            <person name="Barry K."/>
            <person name="Clum A."/>
            <person name="Chen C."/>
            <person name="Nolan M."/>
            <person name="Sandor L."/>
            <person name="Kuo A."/>
            <person name="Lipzen A."/>
            <person name="Hainaut M."/>
            <person name="Drula E."/>
            <person name="Tsang A."/>
            <person name="Magnuson J.K."/>
            <person name="Henrissat B."/>
            <person name="Wiebenga A."/>
            <person name="Simmons B.A."/>
            <person name="Makela M.R."/>
            <person name="De vries R.P."/>
            <person name="Grigoriev I.V."/>
            <person name="Mortensen U.H."/>
            <person name="Baker S.E."/>
            <person name="Andersen M.R."/>
        </authorList>
    </citation>
    <scope>NUCLEOTIDE SEQUENCE [LARGE SCALE GENOMIC DNA]</scope>
    <source>
        <strain evidence="7 8">ATCC 13496</strain>
    </source>
</reference>
<feature type="transmembrane region" description="Helical" evidence="5">
    <location>
        <begin position="298"/>
        <end position="316"/>
    </location>
</feature>